<dbReference type="PANTHER" id="PTHR43459:SF1">
    <property type="entry name" value="EG:BACN32G11.4 PROTEIN"/>
    <property type="match status" value="1"/>
</dbReference>
<accession>A0A8E1W7K5</accession>
<gene>
    <name evidence="2" type="ORF">H5411_43470</name>
</gene>
<dbReference type="AlphaFoldDB" id="A0A8E1W7K5"/>
<proteinExistence type="inferred from homology"/>
<dbReference type="CDD" id="cd06558">
    <property type="entry name" value="crotonase-like"/>
    <property type="match status" value="1"/>
</dbReference>
<dbReference type="Gene3D" id="1.10.12.10">
    <property type="entry name" value="Lyase 2-enoyl-coa Hydratase, Chain A, domain 2"/>
    <property type="match status" value="1"/>
</dbReference>
<dbReference type="EMBL" id="JACJHR010000132">
    <property type="protein sequence ID" value="MBB2505958.1"/>
    <property type="molecule type" value="Genomic_DNA"/>
</dbReference>
<dbReference type="Proteomes" id="UP000550260">
    <property type="component" value="Unassembled WGS sequence"/>
</dbReference>
<protein>
    <submittedName>
        <fullName evidence="2">Enoyl-CoA hydratase/isomerase family protein</fullName>
    </submittedName>
</protein>
<evidence type="ECO:0000256" key="1">
    <source>
        <dbReference type="ARBA" id="ARBA00005254"/>
    </source>
</evidence>
<dbReference type="SUPFAM" id="SSF52096">
    <property type="entry name" value="ClpP/crotonase"/>
    <property type="match status" value="1"/>
</dbReference>
<dbReference type="InterPro" id="IPR014748">
    <property type="entry name" value="Enoyl-CoA_hydra_C"/>
</dbReference>
<dbReference type="InterPro" id="IPR001753">
    <property type="entry name" value="Enoyl-CoA_hydra/iso"/>
</dbReference>
<name>A0A8E1W7K5_9PSEU</name>
<reference evidence="2 3" key="1">
    <citation type="submission" date="2020-08" db="EMBL/GenBank/DDBJ databases">
        <title>Amycolatopsis echigonensis JCM 21831.</title>
        <authorList>
            <person name="Tedsree N."/>
            <person name="Kuncharoen N."/>
            <person name="Likhitwitayawuid K."/>
            <person name="Tanasupawat S."/>
        </authorList>
    </citation>
    <scope>NUCLEOTIDE SEQUENCE [LARGE SCALE GENOMIC DNA]</scope>
    <source>
        <strain evidence="2 3">JCM 21831</strain>
    </source>
</reference>
<dbReference type="RefSeq" id="WP_183127507.1">
    <property type="nucleotide sequence ID" value="NZ_JACJHR010000132.1"/>
</dbReference>
<sequence length="180" mass="19138">RMTSGYHTALRLLSEIDAPIIAGVHGAVAGGGLGLLCIADIALAAEGTKFATGFAALGLSGDGGNSWFLPRLVGLRRASQLYLDERVLNADEALDWGLVSEVVSADRLEARTSEVARRLAQGPTRAYGEIRRLLRDSWSASLPEQLHAETEALARTAATLDAVSAIDAFAHKTRPNFEGR</sequence>
<comment type="caution">
    <text evidence="2">The sequence shown here is derived from an EMBL/GenBank/DDBJ whole genome shotgun (WGS) entry which is preliminary data.</text>
</comment>
<dbReference type="InterPro" id="IPR029045">
    <property type="entry name" value="ClpP/crotonase-like_dom_sf"/>
</dbReference>
<dbReference type="Gene3D" id="3.90.226.10">
    <property type="entry name" value="2-enoyl-CoA Hydratase, Chain A, domain 1"/>
    <property type="match status" value="1"/>
</dbReference>
<dbReference type="Pfam" id="PF00378">
    <property type="entry name" value="ECH_1"/>
    <property type="match status" value="1"/>
</dbReference>
<evidence type="ECO:0000313" key="3">
    <source>
        <dbReference type="Proteomes" id="UP000550260"/>
    </source>
</evidence>
<comment type="similarity">
    <text evidence="1">Belongs to the enoyl-CoA hydratase/isomerase family.</text>
</comment>
<dbReference type="PANTHER" id="PTHR43459">
    <property type="entry name" value="ENOYL-COA HYDRATASE"/>
    <property type="match status" value="1"/>
</dbReference>
<dbReference type="GO" id="GO:0003824">
    <property type="term" value="F:catalytic activity"/>
    <property type="evidence" value="ECO:0007669"/>
    <property type="project" value="UniProtKB-ARBA"/>
</dbReference>
<evidence type="ECO:0000313" key="2">
    <source>
        <dbReference type="EMBL" id="MBB2505958.1"/>
    </source>
</evidence>
<organism evidence="2 3">
    <name type="scientific">Amycolatopsis echigonensis</name>
    <dbReference type="NCBI Taxonomy" id="2576905"/>
    <lineage>
        <taxon>Bacteria</taxon>
        <taxon>Bacillati</taxon>
        <taxon>Actinomycetota</taxon>
        <taxon>Actinomycetes</taxon>
        <taxon>Pseudonocardiales</taxon>
        <taxon>Pseudonocardiaceae</taxon>
        <taxon>Amycolatopsis</taxon>
    </lineage>
</organism>
<feature type="non-terminal residue" evidence="2">
    <location>
        <position position="1"/>
    </location>
</feature>